<sequence>MFKAIFTNSFGILFSRVLGFIRDLLTASALGANIYSDIFFIAFKLPNLFRRIFAEGAFTQVFIPAFARSRHKAVFSVNIFFVFLSIILLITLLVNIIPELFTKAIAVGFDAQTIEIASPYVAINFWYLPLIFSMTFLSGMLQYKNHFATSAFSTALLNLSLIVAIYLSEDKTQSEIVYYLSYGVVVGGVLQLIAHIIAVQQMGLAKLLLGGFKYLKVKSILIKKDTKKFRNNFFPAMWGNSTAQVSAFLDTFLASFLVTGSISYLYYANRIFQLPLALFAIATSIALFPRIARYLKNSDEEKAKENLKKAFWFLMFLLTASTIGGIVLSHEITWLLFQRGAFSSNDTQNTTAVLQMYMIGLLPFGLQKLFVLWLYAKEMQRRAAKIATISLLSYIVLALAFISPLGVSGLALASTLGGFVSFFFTLRVFGMKNFFDILRSKNSIYLIVCAIIFTIVLLYIQKYINQFII</sequence>
<evidence type="ECO:0000256" key="3">
    <source>
        <dbReference type="ARBA" id="ARBA00022692"/>
    </source>
</evidence>
<dbReference type="PANTHER" id="PTHR47019">
    <property type="entry name" value="LIPID II FLIPPASE MURJ"/>
    <property type="match status" value="1"/>
</dbReference>
<feature type="transmembrane region" description="Helical" evidence="10">
    <location>
        <begin position="179"/>
        <end position="199"/>
    </location>
</feature>
<dbReference type="Proteomes" id="UP000671852">
    <property type="component" value="Chromosome"/>
</dbReference>
<proteinExistence type="inferred from homology"/>
<keyword evidence="10 11" id="KW-0813">Transport</keyword>
<comment type="pathway">
    <text evidence="10">Cell wall biogenesis; peptidoglycan biosynthesis.</text>
</comment>
<dbReference type="PRINTS" id="PR01806">
    <property type="entry name" value="VIRFACTRMVIN"/>
</dbReference>
<feature type="transmembrane region" description="Helical" evidence="10">
    <location>
        <begin position="247"/>
        <end position="266"/>
    </location>
</feature>
<feature type="transmembrane region" description="Helical" evidence="10">
    <location>
        <begin position="383"/>
        <end position="403"/>
    </location>
</feature>
<keyword evidence="5 10" id="KW-0573">Peptidoglycan synthesis</keyword>
<dbReference type="NCBIfam" id="TIGR01695">
    <property type="entry name" value="murJ_mviN"/>
    <property type="match status" value="1"/>
</dbReference>
<dbReference type="CDD" id="cd13123">
    <property type="entry name" value="MATE_MurJ_like"/>
    <property type="match status" value="1"/>
</dbReference>
<dbReference type="HAMAP" id="MF_02078">
    <property type="entry name" value="MurJ_MviN"/>
    <property type="match status" value="1"/>
</dbReference>
<evidence type="ECO:0000256" key="5">
    <source>
        <dbReference type="ARBA" id="ARBA00022984"/>
    </source>
</evidence>
<feature type="transmembrane region" description="Helical" evidence="10">
    <location>
        <begin position="409"/>
        <end position="430"/>
    </location>
</feature>
<evidence type="ECO:0000256" key="1">
    <source>
        <dbReference type="ARBA" id="ARBA00004651"/>
    </source>
</evidence>
<feature type="transmembrane region" description="Helical" evidence="10">
    <location>
        <begin position="149"/>
        <end position="167"/>
    </location>
</feature>
<feature type="transmembrane region" description="Helical" evidence="10">
    <location>
        <begin position="20"/>
        <end position="43"/>
    </location>
</feature>
<feature type="transmembrane region" description="Helical" evidence="10">
    <location>
        <begin position="73"/>
        <end position="97"/>
    </location>
</feature>
<dbReference type="GO" id="GO:0009252">
    <property type="term" value="P:peptidoglycan biosynthetic process"/>
    <property type="evidence" value="ECO:0007669"/>
    <property type="project" value="UniProtKB-UniRule"/>
</dbReference>
<dbReference type="PANTHER" id="PTHR47019:SF1">
    <property type="entry name" value="LIPID II FLIPPASE MURJ"/>
    <property type="match status" value="1"/>
</dbReference>
<evidence type="ECO:0000256" key="8">
    <source>
        <dbReference type="ARBA" id="ARBA00060041"/>
    </source>
</evidence>
<evidence type="ECO:0000256" key="4">
    <source>
        <dbReference type="ARBA" id="ARBA00022960"/>
    </source>
</evidence>
<evidence type="ECO:0000256" key="7">
    <source>
        <dbReference type="ARBA" id="ARBA00023136"/>
    </source>
</evidence>
<dbReference type="Pfam" id="PF03023">
    <property type="entry name" value="MurJ"/>
    <property type="match status" value="1"/>
</dbReference>
<feature type="transmembrane region" description="Helical" evidence="10">
    <location>
        <begin position="442"/>
        <end position="460"/>
    </location>
</feature>
<keyword evidence="7 10" id="KW-0472">Membrane</keyword>
<keyword evidence="10 11" id="KW-0961">Cell wall biogenesis/degradation</keyword>
<feature type="transmembrane region" description="Helical" evidence="10">
    <location>
        <begin position="310"/>
        <end position="337"/>
    </location>
</feature>
<accession>A0A975GCE6</accession>
<reference evidence="12" key="1">
    <citation type="submission" date="2019-11" db="EMBL/GenBank/DDBJ databases">
        <authorList>
            <person name="Kojima H."/>
        </authorList>
    </citation>
    <scope>NUCLEOTIDE SEQUENCE</scope>
    <source>
        <strain evidence="12">H1576</strain>
    </source>
</reference>
<dbReference type="GO" id="GO:0034204">
    <property type="term" value="P:lipid translocation"/>
    <property type="evidence" value="ECO:0007669"/>
    <property type="project" value="TreeGrafter"/>
</dbReference>
<organism evidence="12 13">
    <name type="scientific">Sulfurimonas aquatica</name>
    <dbReference type="NCBI Taxonomy" id="2672570"/>
    <lineage>
        <taxon>Bacteria</taxon>
        <taxon>Pseudomonadati</taxon>
        <taxon>Campylobacterota</taxon>
        <taxon>Epsilonproteobacteria</taxon>
        <taxon>Campylobacterales</taxon>
        <taxon>Sulfurimonadaceae</taxon>
        <taxon>Sulfurimonas</taxon>
    </lineage>
</organism>
<keyword evidence="6 10" id="KW-1133">Transmembrane helix</keyword>
<dbReference type="InterPro" id="IPR051050">
    <property type="entry name" value="Lipid_II_flippase_MurJ/MviN"/>
</dbReference>
<dbReference type="RefSeq" id="WP_207562914.1">
    <property type="nucleotide sequence ID" value="NZ_CP046072.1"/>
</dbReference>
<evidence type="ECO:0000256" key="10">
    <source>
        <dbReference type="HAMAP-Rule" id="MF_02078"/>
    </source>
</evidence>
<feature type="transmembrane region" description="Helical" evidence="10">
    <location>
        <begin position="272"/>
        <end position="289"/>
    </location>
</feature>
<keyword evidence="3 10" id="KW-0812">Transmembrane</keyword>
<dbReference type="GO" id="GO:0005886">
    <property type="term" value="C:plasma membrane"/>
    <property type="evidence" value="ECO:0007669"/>
    <property type="project" value="UniProtKB-SubCell"/>
</dbReference>
<dbReference type="EMBL" id="CP046072">
    <property type="protein sequence ID" value="QSZ41631.1"/>
    <property type="molecule type" value="Genomic_DNA"/>
</dbReference>
<evidence type="ECO:0000256" key="2">
    <source>
        <dbReference type="ARBA" id="ARBA00022475"/>
    </source>
</evidence>
<dbReference type="PIRSF" id="PIRSF002869">
    <property type="entry name" value="MviN"/>
    <property type="match status" value="1"/>
</dbReference>
<dbReference type="GO" id="GO:0071555">
    <property type="term" value="P:cell wall organization"/>
    <property type="evidence" value="ECO:0007669"/>
    <property type="project" value="UniProtKB-UniRule"/>
</dbReference>
<evidence type="ECO:0000313" key="12">
    <source>
        <dbReference type="EMBL" id="QSZ41631.1"/>
    </source>
</evidence>
<reference evidence="12" key="2">
    <citation type="submission" date="2021-04" db="EMBL/GenBank/DDBJ databases">
        <title>Isolation and characterization of a novel species of the genus Sulfurimonas.</title>
        <authorList>
            <person name="Fukui M."/>
        </authorList>
    </citation>
    <scope>NUCLEOTIDE SEQUENCE</scope>
    <source>
        <strain evidence="12">H1576</strain>
    </source>
</reference>
<dbReference type="GO" id="GO:0015648">
    <property type="term" value="F:lipid-linked peptidoglycan transporter activity"/>
    <property type="evidence" value="ECO:0007669"/>
    <property type="project" value="UniProtKB-UniRule"/>
</dbReference>
<protein>
    <recommendedName>
        <fullName evidence="10">Probable lipid II flippase MurJ</fullName>
    </recommendedName>
</protein>
<gene>
    <name evidence="10 12" type="primary">murJ</name>
    <name evidence="12" type="ORF">GJV85_05760</name>
</gene>
<evidence type="ECO:0000256" key="6">
    <source>
        <dbReference type="ARBA" id="ARBA00022989"/>
    </source>
</evidence>
<comment type="subcellular location">
    <subcellularLocation>
        <location evidence="1 10">Cell membrane</location>
        <topology evidence="1 10">Multi-pass membrane protein</topology>
    </subcellularLocation>
</comment>
<dbReference type="AlphaFoldDB" id="A0A975GCE6"/>
<dbReference type="GO" id="GO:0008360">
    <property type="term" value="P:regulation of cell shape"/>
    <property type="evidence" value="ECO:0007669"/>
    <property type="project" value="UniProtKB-UniRule"/>
</dbReference>
<evidence type="ECO:0000256" key="11">
    <source>
        <dbReference type="PIRNR" id="PIRNR002869"/>
    </source>
</evidence>
<feature type="transmembrane region" description="Helical" evidence="10">
    <location>
        <begin position="357"/>
        <end position="376"/>
    </location>
</feature>
<feature type="transmembrane region" description="Helical" evidence="10">
    <location>
        <begin position="117"/>
        <end position="137"/>
    </location>
</feature>
<keyword evidence="4 10" id="KW-0133">Cell shape</keyword>
<name>A0A975GCE6_9BACT</name>
<comment type="similarity">
    <text evidence="9 10 11">Belongs to the MurJ/MviN family.</text>
</comment>
<evidence type="ECO:0000313" key="13">
    <source>
        <dbReference type="Proteomes" id="UP000671852"/>
    </source>
</evidence>
<evidence type="ECO:0000256" key="9">
    <source>
        <dbReference type="ARBA" id="ARBA00061532"/>
    </source>
</evidence>
<dbReference type="KEGG" id="saqt:GJV85_05760"/>
<keyword evidence="2 10" id="KW-1003">Cell membrane</keyword>
<dbReference type="InterPro" id="IPR004268">
    <property type="entry name" value="MurJ"/>
</dbReference>
<comment type="function">
    <text evidence="8 10 11">Involved in peptidoglycan biosynthesis. Transports lipid-linked peptidoglycan precursors from the inner to the outer leaflet of the cytoplasmic membrane.</text>
</comment>
<keyword evidence="13" id="KW-1185">Reference proteome</keyword>